<keyword evidence="7" id="KW-1185">Reference proteome</keyword>
<dbReference type="PROSITE" id="PS00674">
    <property type="entry name" value="AAA"/>
    <property type="match status" value="1"/>
</dbReference>
<reference evidence="6 7" key="1">
    <citation type="submission" date="2024-04" db="EMBL/GenBank/DDBJ databases">
        <authorList>
            <person name="Fracassetti M."/>
        </authorList>
    </citation>
    <scope>NUCLEOTIDE SEQUENCE [LARGE SCALE GENOMIC DNA]</scope>
</reference>
<dbReference type="Gene3D" id="1.10.8.60">
    <property type="match status" value="2"/>
</dbReference>
<dbReference type="Pfam" id="PF17862">
    <property type="entry name" value="AAA_lid_3"/>
    <property type="match status" value="2"/>
</dbReference>
<name>A0AAV2C7A9_9ROSI</name>
<dbReference type="EMBL" id="OZ034813">
    <property type="protein sequence ID" value="CAL1352375.1"/>
    <property type="molecule type" value="Genomic_DNA"/>
</dbReference>
<dbReference type="AlphaFoldDB" id="A0AAV2C7A9"/>
<sequence length="625" mass="67248">MEAESSSCCNGNADASEFEEKKLWRAEDAIAGNRAALESLRELIIFPLLYSREARKLGLKWPTGLLLYGPPGTGKTSIVRAVVRESGAHLVVISPHSVHRAHAGESERIMREAFADASSHLEAGKPSVVFIDEIDALCPRRDSRREQDVRLVSQLCALMDAIKPSSVSSGHVVVVASTNRVDAVDPALRRSGRFDSEVEVMAPTEEERLEILKLYTKKLVLDKYVDLQAVAASCNGYVGADLEALCREAAMSAINSASASGDAGVLCLTTEDWKLARTIVGPSLTRGVTVEVPKVSWEDIGGLQDLKKKLQQAVEWPIKHQSAFSRMGISPKRGVLLHGPPGCSKTTLAKAAANAAQASFFSLSGAELFSMYVGEGEALLRSTFQRARVAAPSIIFFDEADVVAGKRGDSSSNSSTVAERLLSTLLTEMDGLEQAKGILVLAATNRPHAIDAALMRPGRFDLVLYVPPPDKEARLEILNVHTRNMTIDDDVDLRTIAENTELFTGAELEGLCREAGIVALRENISTGVVCNHHFQTALSSLKPALTRADIEEYSSFMKTQQRVASPLGGTGSAAVVVDNSTGKKNRPFSSSSTLIKVGVLSVLVLVAAKYLKFHTKIAGLELSAT</sequence>
<dbReference type="InterPro" id="IPR041569">
    <property type="entry name" value="AAA_lid_3"/>
</dbReference>
<evidence type="ECO:0000256" key="1">
    <source>
        <dbReference type="ARBA" id="ARBA00006914"/>
    </source>
</evidence>
<comment type="similarity">
    <text evidence="1 4">Belongs to the AAA ATPase family.</text>
</comment>
<dbReference type="Gene3D" id="3.40.50.300">
    <property type="entry name" value="P-loop containing nucleotide triphosphate hydrolases"/>
    <property type="match status" value="2"/>
</dbReference>
<feature type="domain" description="AAA+ ATPase" evidence="5">
    <location>
        <begin position="61"/>
        <end position="204"/>
    </location>
</feature>
<dbReference type="FunFam" id="3.40.50.300:FF:001439">
    <property type="entry name" value="Cell division control protein 48 homolog B"/>
    <property type="match status" value="1"/>
</dbReference>
<dbReference type="Pfam" id="PF00004">
    <property type="entry name" value="AAA"/>
    <property type="match status" value="2"/>
</dbReference>
<dbReference type="Proteomes" id="UP001497516">
    <property type="component" value="Chromosome 1"/>
</dbReference>
<evidence type="ECO:0000256" key="4">
    <source>
        <dbReference type="RuleBase" id="RU003651"/>
    </source>
</evidence>
<dbReference type="InterPro" id="IPR003960">
    <property type="entry name" value="ATPase_AAA_CS"/>
</dbReference>
<gene>
    <name evidence="6" type="ORF">LTRI10_LOCUS348</name>
</gene>
<dbReference type="CDD" id="cd19511">
    <property type="entry name" value="RecA-like_CDC48_r2-like"/>
    <property type="match status" value="1"/>
</dbReference>
<protein>
    <recommendedName>
        <fullName evidence="5">AAA+ ATPase domain-containing protein</fullName>
    </recommendedName>
</protein>
<dbReference type="PANTHER" id="PTHR23077">
    <property type="entry name" value="AAA-FAMILY ATPASE"/>
    <property type="match status" value="1"/>
</dbReference>
<dbReference type="FunFam" id="3.40.50.300:FF:001107">
    <property type="entry name" value="Cell division control protein 48-B-like protein"/>
    <property type="match status" value="1"/>
</dbReference>
<evidence type="ECO:0000256" key="2">
    <source>
        <dbReference type="ARBA" id="ARBA00022741"/>
    </source>
</evidence>
<dbReference type="SUPFAM" id="SSF52540">
    <property type="entry name" value="P-loop containing nucleoside triphosphate hydrolases"/>
    <property type="match status" value="2"/>
</dbReference>
<dbReference type="PANTHER" id="PTHR23077:SF117">
    <property type="entry name" value="AAA+ ATPASE DOMAIN-CONTAINING PROTEIN"/>
    <property type="match status" value="1"/>
</dbReference>
<dbReference type="GO" id="GO:0005524">
    <property type="term" value="F:ATP binding"/>
    <property type="evidence" value="ECO:0007669"/>
    <property type="project" value="UniProtKB-KW"/>
</dbReference>
<evidence type="ECO:0000256" key="3">
    <source>
        <dbReference type="ARBA" id="ARBA00022840"/>
    </source>
</evidence>
<dbReference type="InterPro" id="IPR003593">
    <property type="entry name" value="AAA+_ATPase"/>
</dbReference>
<dbReference type="InterPro" id="IPR050168">
    <property type="entry name" value="AAA_ATPase_domain"/>
</dbReference>
<proteinExistence type="inferred from homology"/>
<keyword evidence="2 4" id="KW-0547">Nucleotide-binding</keyword>
<dbReference type="InterPro" id="IPR003959">
    <property type="entry name" value="ATPase_AAA_core"/>
</dbReference>
<keyword evidence="3 4" id="KW-0067">ATP-binding</keyword>
<accession>A0AAV2C7A9</accession>
<evidence type="ECO:0000313" key="6">
    <source>
        <dbReference type="EMBL" id="CAL1352375.1"/>
    </source>
</evidence>
<dbReference type="GO" id="GO:0016887">
    <property type="term" value="F:ATP hydrolysis activity"/>
    <property type="evidence" value="ECO:0007669"/>
    <property type="project" value="InterPro"/>
</dbReference>
<feature type="domain" description="AAA+ ATPase" evidence="5">
    <location>
        <begin position="331"/>
        <end position="470"/>
    </location>
</feature>
<organism evidence="6 7">
    <name type="scientific">Linum trigynum</name>
    <dbReference type="NCBI Taxonomy" id="586398"/>
    <lineage>
        <taxon>Eukaryota</taxon>
        <taxon>Viridiplantae</taxon>
        <taxon>Streptophyta</taxon>
        <taxon>Embryophyta</taxon>
        <taxon>Tracheophyta</taxon>
        <taxon>Spermatophyta</taxon>
        <taxon>Magnoliopsida</taxon>
        <taxon>eudicotyledons</taxon>
        <taxon>Gunneridae</taxon>
        <taxon>Pentapetalae</taxon>
        <taxon>rosids</taxon>
        <taxon>fabids</taxon>
        <taxon>Malpighiales</taxon>
        <taxon>Linaceae</taxon>
        <taxon>Linum</taxon>
    </lineage>
</organism>
<dbReference type="FunFam" id="1.10.8.60:FF:000038">
    <property type="entry name" value="spermatogenesis-associated protein 5-like protein 1"/>
    <property type="match status" value="1"/>
</dbReference>
<evidence type="ECO:0000313" key="7">
    <source>
        <dbReference type="Proteomes" id="UP001497516"/>
    </source>
</evidence>
<dbReference type="InterPro" id="IPR027417">
    <property type="entry name" value="P-loop_NTPase"/>
</dbReference>
<dbReference type="SMART" id="SM00382">
    <property type="entry name" value="AAA"/>
    <property type="match status" value="2"/>
</dbReference>
<evidence type="ECO:0000259" key="5">
    <source>
        <dbReference type="SMART" id="SM00382"/>
    </source>
</evidence>